<proteinExistence type="predicted"/>
<name>A0A2A9MBR3_BESBE</name>
<feature type="region of interest" description="Disordered" evidence="1">
    <location>
        <begin position="170"/>
        <end position="189"/>
    </location>
</feature>
<dbReference type="EMBL" id="NWUJ01000005">
    <property type="protein sequence ID" value="PFH35415.1"/>
    <property type="molecule type" value="Genomic_DNA"/>
</dbReference>
<reference evidence="2 3" key="1">
    <citation type="submission" date="2017-09" db="EMBL/GenBank/DDBJ databases">
        <title>Genome sequencing of Besnoitia besnoiti strain Bb-Ger1.</title>
        <authorList>
            <person name="Schares G."/>
            <person name="Venepally P."/>
            <person name="Lorenzi H.A."/>
        </authorList>
    </citation>
    <scope>NUCLEOTIDE SEQUENCE [LARGE SCALE GENOMIC DNA]</scope>
    <source>
        <strain evidence="2 3">Bb-Ger1</strain>
    </source>
</reference>
<evidence type="ECO:0000313" key="2">
    <source>
        <dbReference type="EMBL" id="PFH35415.1"/>
    </source>
</evidence>
<comment type="caution">
    <text evidence="2">The sequence shown here is derived from an EMBL/GenBank/DDBJ whole genome shotgun (WGS) entry which is preliminary data.</text>
</comment>
<dbReference type="AlphaFoldDB" id="A0A2A9MBR3"/>
<organism evidence="2 3">
    <name type="scientific">Besnoitia besnoiti</name>
    <name type="common">Apicomplexan protozoan</name>
    <dbReference type="NCBI Taxonomy" id="94643"/>
    <lineage>
        <taxon>Eukaryota</taxon>
        <taxon>Sar</taxon>
        <taxon>Alveolata</taxon>
        <taxon>Apicomplexa</taxon>
        <taxon>Conoidasida</taxon>
        <taxon>Coccidia</taxon>
        <taxon>Eucoccidiorida</taxon>
        <taxon>Eimeriorina</taxon>
        <taxon>Sarcocystidae</taxon>
        <taxon>Besnoitia</taxon>
    </lineage>
</organism>
<evidence type="ECO:0008006" key="4">
    <source>
        <dbReference type="Google" id="ProtNLM"/>
    </source>
</evidence>
<feature type="region of interest" description="Disordered" evidence="1">
    <location>
        <begin position="35"/>
        <end position="57"/>
    </location>
</feature>
<feature type="compositionally biased region" description="Basic and acidic residues" evidence="1">
    <location>
        <begin position="759"/>
        <end position="771"/>
    </location>
</feature>
<dbReference type="RefSeq" id="XP_029219424.1">
    <property type="nucleotide sequence ID" value="XM_029364716.1"/>
</dbReference>
<dbReference type="OrthoDB" id="345337at2759"/>
<dbReference type="Proteomes" id="UP000224006">
    <property type="component" value="Chromosome V"/>
</dbReference>
<gene>
    <name evidence="2" type="ORF">BESB_063020</name>
</gene>
<dbReference type="VEuPathDB" id="ToxoDB:BESB_063020"/>
<accession>A0A2A9MBR3</accession>
<protein>
    <recommendedName>
        <fullName evidence="4">CRAL-TRIO domain-containing protein</fullName>
    </recommendedName>
</protein>
<evidence type="ECO:0000256" key="1">
    <source>
        <dbReference type="SAM" id="MobiDB-lite"/>
    </source>
</evidence>
<dbReference type="KEGG" id="bbes:BESB_063020"/>
<sequence length="939" mass="104273">MPPLYSSSPPLPHLPVSAAAGGRVAASSSPASAVRVAAELSRPPGSPREAEGRCDVEAEDSIVEGRVVEGNLIVRGGIRLWDDEAEDNIDVREIVSLQGPPPVSRGPSPAARSARTPGEDAAERDEETAAEAGGWKDDDGEAEVPNRRFKVRNLVTIEGSIPALHVARFRRDRESTQPSPKAPWQAGFSRRRRQSLRRLEDVQAKFVASFLQDGEVVVNAKTVLDGLEKAHKRDAALRRLDEELADTVPGSLSGRVLLPYTDIVVRELLLVSHCCGGQGWRVLEELRRLLVLRRGHVALPPVDRGAKDVRLCLAQLASLKQVFEARAHAVLREEDTMKLAVSLAELRLNRQRNAGFEHVLDDALDGLHADGNSADVDPSLLQRLRPGQRNGDASREELIKEIRQNLSIALAYCTKGKKQPAVYLQIAAMKPSVAYAFLGPTDLSLILLEVFQGLWCRFVEFSLRRQVRVSTAALVLDFSSLTERELTAGSCYFLLSSLRDVLRAFCPLLIKKIIFYNAQRARESLWAILRPAIEHNCFFAFCESEEALNEEIEGDRPFIFHTTGLANEMALLTCLRPLYTLREPPLPSPEQLSALRICHVAPHARYPGEECEAEKGLADDPRREAQLDGPHKQLFFLLGAGRVLLSTVAGDDDANLRASPEHLAQSLAARVRGRQEESDAWDDQATKALKREEALIRRLCNAEGSRFWCGMNDIHDVVFQKKLQRREAAAGVDAATDEEEEAELDLIDPDAHMGPSQESPREAAAEAQEREWRIRDPTRKIDEGARRRRTERIFERVFKGQEAIEKTIEEIGGQFEETWERSVQKGLEETYLEGAAGASRLSTAGARPLPRPFPIPLDLVDRRPVSAHFAPSEDALLDWELPTLLQPNFDKFWVKRDGGKGEDPKREAGLAISEMVVDKRKVASDFLSSVQTAANEVRA</sequence>
<feature type="compositionally biased region" description="Acidic residues" evidence="1">
    <location>
        <begin position="120"/>
        <end position="129"/>
    </location>
</feature>
<keyword evidence="3" id="KW-1185">Reference proteome</keyword>
<evidence type="ECO:0000313" key="3">
    <source>
        <dbReference type="Proteomes" id="UP000224006"/>
    </source>
</evidence>
<feature type="region of interest" description="Disordered" evidence="1">
    <location>
        <begin position="749"/>
        <end position="771"/>
    </location>
</feature>
<feature type="region of interest" description="Disordered" evidence="1">
    <location>
        <begin position="95"/>
        <end position="143"/>
    </location>
</feature>
<dbReference type="GeneID" id="40311230"/>